<keyword evidence="6 9" id="KW-0067">ATP-binding</keyword>
<dbReference type="InterPro" id="IPR049961">
    <property type="entry name" value="ThiI_N"/>
</dbReference>
<dbReference type="SMART" id="SM00981">
    <property type="entry name" value="THUMP"/>
    <property type="match status" value="1"/>
</dbReference>
<dbReference type="CDD" id="cd11716">
    <property type="entry name" value="THUMP_ThiI"/>
    <property type="match status" value="1"/>
</dbReference>
<keyword evidence="8 9" id="KW-0784">Thiamine biosynthesis</keyword>
<dbReference type="InterPro" id="IPR014729">
    <property type="entry name" value="Rossmann-like_a/b/a_fold"/>
</dbReference>
<dbReference type="EMBL" id="JAUSUQ010000009">
    <property type="protein sequence ID" value="MDQ0339775.1"/>
    <property type="molecule type" value="Genomic_DNA"/>
</dbReference>
<comment type="catalytic activity">
    <reaction evidence="9">
        <text>[ThiI sulfur-carrier protein]-S-sulfanyl-L-cysteine + a uridine in tRNA + 2 reduced [2Fe-2S]-[ferredoxin] + ATP + H(+) = [ThiI sulfur-carrier protein]-L-cysteine + a 4-thiouridine in tRNA + 2 oxidized [2Fe-2S]-[ferredoxin] + AMP + diphosphate</text>
        <dbReference type="Rhea" id="RHEA:24176"/>
        <dbReference type="Rhea" id="RHEA-COMP:10000"/>
        <dbReference type="Rhea" id="RHEA-COMP:10001"/>
        <dbReference type="Rhea" id="RHEA-COMP:13337"/>
        <dbReference type="Rhea" id="RHEA-COMP:13338"/>
        <dbReference type="Rhea" id="RHEA-COMP:13339"/>
        <dbReference type="Rhea" id="RHEA-COMP:13340"/>
        <dbReference type="ChEBI" id="CHEBI:15378"/>
        <dbReference type="ChEBI" id="CHEBI:29950"/>
        <dbReference type="ChEBI" id="CHEBI:30616"/>
        <dbReference type="ChEBI" id="CHEBI:33019"/>
        <dbReference type="ChEBI" id="CHEBI:33737"/>
        <dbReference type="ChEBI" id="CHEBI:33738"/>
        <dbReference type="ChEBI" id="CHEBI:61963"/>
        <dbReference type="ChEBI" id="CHEBI:65315"/>
        <dbReference type="ChEBI" id="CHEBI:136798"/>
        <dbReference type="ChEBI" id="CHEBI:456215"/>
        <dbReference type="EC" id="2.8.1.4"/>
    </reaction>
</comment>
<dbReference type="InterPro" id="IPR054173">
    <property type="entry name" value="ThiI_fer"/>
</dbReference>
<comment type="pathway">
    <text evidence="9">Cofactor biosynthesis; thiamine diphosphate biosynthesis.</text>
</comment>
<reference evidence="11 12" key="1">
    <citation type="submission" date="2023-07" db="EMBL/GenBank/DDBJ databases">
        <title>Genomic Encyclopedia of Type Strains, Phase IV (KMG-IV): sequencing the most valuable type-strain genomes for metagenomic binning, comparative biology and taxonomic classification.</title>
        <authorList>
            <person name="Goeker M."/>
        </authorList>
    </citation>
    <scope>NUCLEOTIDE SEQUENCE [LARGE SCALE GENOMIC DNA]</scope>
    <source>
        <strain evidence="11 12">DSM 17740</strain>
    </source>
</reference>
<keyword evidence="7 9" id="KW-0694">RNA-binding</keyword>
<keyword evidence="2 9" id="KW-0963">Cytoplasm</keyword>
<dbReference type="InterPro" id="IPR050102">
    <property type="entry name" value="tRNA_sulfurtransferase_ThiI"/>
</dbReference>
<comment type="caution">
    <text evidence="11">The sequence shown here is derived from an EMBL/GenBank/DDBJ whole genome shotgun (WGS) entry which is preliminary data.</text>
</comment>
<comment type="subcellular location">
    <subcellularLocation>
        <location evidence="1 9">Cytoplasm</location>
    </subcellularLocation>
</comment>
<evidence type="ECO:0000256" key="1">
    <source>
        <dbReference type="ARBA" id="ARBA00004496"/>
    </source>
</evidence>
<dbReference type="PROSITE" id="PS51165">
    <property type="entry name" value="THUMP"/>
    <property type="match status" value="1"/>
</dbReference>
<dbReference type="Gene3D" id="3.30.2130.30">
    <property type="match status" value="1"/>
</dbReference>
<dbReference type="SUPFAM" id="SSF52402">
    <property type="entry name" value="Adenine nucleotide alpha hydrolases-like"/>
    <property type="match status" value="1"/>
</dbReference>
<dbReference type="InterPro" id="IPR003720">
    <property type="entry name" value="tRNA_STrfase"/>
</dbReference>
<dbReference type="InterPro" id="IPR049962">
    <property type="entry name" value="THUMP_ThiI"/>
</dbReference>
<evidence type="ECO:0000313" key="11">
    <source>
        <dbReference type="EMBL" id="MDQ0339775.1"/>
    </source>
</evidence>
<sequence>MSQDMKQELSYNYVLIRYGELALKGKNRKLFENQLQENIVNQLKDLNVKLKKTHGRLYLYLHDESFETVHARLKHIFGISSYSPAIKTSLELKDIQETALKAIRAHSPFPKTFKVSVKRANKRFPYTSQEMNHKLGAHILIHTDNLKVDVHKPEVELLVEIREDAAYIMSQKFRGAGGLPVGTSGKVMLMMSGGIDSPVAGYLCLKRGLRFEGVHFHSFPFTSERAKQKVVDLAMQLSQYAGPVKLHIVPFTEIQTEIKKHIPDEYSITIMRRLMMRITEALAKKHKALGIATGESVGQVASQTLESMHTINEVTNYPVLRPLVTMDKVEIIDIAQTIGTYDISILPYEDCCTVFQPKNPKTKPDRLTAGQLEERLNVEPLIERAVENTETLRLTREEQKKDTIDHLF</sequence>
<protein>
    <recommendedName>
        <fullName evidence="9">Probable tRNA sulfurtransferase</fullName>
        <ecNumber evidence="9">2.8.1.4</ecNumber>
    </recommendedName>
    <alternativeName>
        <fullName evidence="9">Sulfur carrier protein ThiS sulfurtransferase</fullName>
    </alternativeName>
    <alternativeName>
        <fullName evidence="9">Thiamine biosynthesis protein ThiI</fullName>
    </alternativeName>
    <alternativeName>
        <fullName evidence="9">tRNA 4-thiouridine synthase</fullName>
    </alternativeName>
</protein>
<dbReference type="PANTHER" id="PTHR43209">
    <property type="entry name" value="TRNA SULFURTRANSFERASE"/>
    <property type="match status" value="1"/>
</dbReference>
<dbReference type="Proteomes" id="UP001232445">
    <property type="component" value="Unassembled WGS sequence"/>
</dbReference>
<gene>
    <name evidence="9" type="primary">thiI</name>
    <name evidence="11" type="ORF">J2S00_002568</name>
</gene>
<keyword evidence="12" id="KW-1185">Reference proteome</keyword>
<feature type="binding site" evidence="9">
    <location>
        <position position="303"/>
    </location>
    <ligand>
        <name>ATP</name>
        <dbReference type="ChEBI" id="CHEBI:30616"/>
    </ligand>
</feature>
<feature type="binding site" evidence="9">
    <location>
        <position position="272"/>
    </location>
    <ligand>
        <name>ATP</name>
        <dbReference type="ChEBI" id="CHEBI:30616"/>
    </ligand>
</feature>
<dbReference type="HAMAP" id="MF_00021">
    <property type="entry name" value="ThiI"/>
    <property type="match status" value="1"/>
</dbReference>
<dbReference type="CDD" id="cd01712">
    <property type="entry name" value="PPase_ThiI"/>
    <property type="match status" value="1"/>
</dbReference>
<name>A0ABU0CTM2_9BACI</name>
<comment type="catalytic activity">
    <reaction evidence="9">
        <text>[ThiS sulfur-carrier protein]-C-terminal Gly-Gly-AMP + S-sulfanyl-L-cysteinyl-[cysteine desulfurase] + AH2 = [ThiS sulfur-carrier protein]-C-terminal-Gly-aminoethanethioate + L-cysteinyl-[cysteine desulfurase] + A + AMP + 2 H(+)</text>
        <dbReference type="Rhea" id="RHEA:43340"/>
        <dbReference type="Rhea" id="RHEA-COMP:12157"/>
        <dbReference type="Rhea" id="RHEA-COMP:12158"/>
        <dbReference type="Rhea" id="RHEA-COMP:12910"/>
        <dbReference type="Rhea" id="RHEA-COMP:19908"/>
        <dbReference type="ChEBI" id="CHEBI:13193"/>
        <dbReference type="ChEBI" id="CHEBI:15378"/>
        <dbReference type="ChEBI" id="CHEBI:17499"/>
        <dbReference type="ChEBI" id="CHEBI:29950"/>
        <dbReference type="ChEBI" id="CHEBI:61963"/>
        <dbReference type="ChEBI" id="CHEBI:90618"/>
        <dbReference type="ChEBI" id="CHEBI:232372"/>
        <dbReference type="ChEBI" id="CHEBI:456215"/>
    </reaction>
</comment>
<feature type="binding site" evidence="9">
    <location>
        <position position="294"/>
    </location>
    <ligand>
        <name>ATP</name>
        <dbReference type="ChEBI" id="CHEBI:30616"/>
    </ligand>
</feature>
<proteinExistence type="inferred from homology"/>
<dbReference type="Pfam" id="PF02926">
    <property type="entry name" value="THUMP"/>
    <property type="match status" value="1"/>
</dbReference>
<evidence type="ECO:0000259" key="10">
    <source>
        <dbReference type="PROSITE" id="PS51165"/>
    </source>
</evidence>
<dbReference type="Pfam" id="PF02568">
    <property type="entry name" value="ThiI"/>
    <property type="match status" value="1"/>
</dbReference>
<comment type="similarity">
    <text evidence="9">Belongs to the ThiI family.</text>
</comment>
<dbReference type="RefSeq" id="WP_307340258.1">
    <property type="nucleotide sequence ID" value="NZ_JAUSUQ010000009.1"/>
</dbReference>
<evidence type="ECO:0000256" key="7">
    <source>
        <dbReference type="ARBA" id="ARBA00022884"/>
    </source>
</evidence>
<organism evidence="11 12">
    <name type="scientific">Caldalkalibacillus uzonensis</name>
    <dbReference type="NCBI Taxonomy" id="353224"/>
    <lineage>
        <taxon>Bacteria</taxon>
        <taxon>Bacillati</taxon>
        <taxon>Bacillota</taxon>
        <taxon>Bacilli</taxon>
        <taxon>Bacillales</taxon>
        <taxon>Bacillaceae</taxon>
        <taxon>Caldalkalibacillus</taxon>
    </lineage>
</organism>
<evidence type="ECO:0000256" key="4">
    <source>
        <dbReference type="ARBA" id="ARBA00022679"/>
    </source>
</evidence>
<dbReference type="EC" id="2.8.1.4" evidence="9"/>
<dbReference type="Gene3D" id="3.40.50.620">
    <property type="entry name" value="HUPs"/>
    <property type="match status" value="1"/>
</dbReference>
<accession>A0ABU0CTM2</accession>
<feature type="binding site" evidence="9">
    <location>
        <begin position="215"/>
        <end position="216"/>
    </location>
    <ligand>
        <name>ATP</name>
        <dbReference type="ChEBI" id="CHEBI:30616"/>
    </ligand>
</feature>
<keyword evidence="3 9" id="KW-0820">tRNA-binding</keyword>
<evidence type="ECO:0000256" key="3">
    <source>
        <dbReference type="ARBA" id="ARBA00022555"/>
    </source>
</evidence>
<evidence type="ECO:0000313" key="12">
    <source>
        <dbReference type="Proteomes" id="UP001232445"/>
    </source>
</evidence>
<evidence type="ECO:0000256" key="6">
    <source>
        <dbReference type="ARBA" id="ARBA00022840"/>
    </source>
</evidence>
<feature type="binding site" evidence="9">
    <location>
        <begin position="190"/>
        <end position="191"/>
    </location>
    <ligand>
        <name>ATP</name>
        <dbReference type="ChEBI" id="CHEBI:30616"/>
    </ligand>
</feature>
<dbReference type="InterPro" id="IPR020536">
    <property type="entry name" value="ThiI_AANH"/>
</dbReference>
<evidence type="ECO:0000256" key="8">
    <source>
        <dbReference type="ARBA" id="ARBA00022977"/>
    </source>
</evidence>
<feature type="domain" description="THUMP" evidence="10">
    <location>
        <begin position="67"/>
        <end position="172"/>
    </location>
</feature>
<dbReference type="PANTHER" id="PTHR43209:SF1">
    <property type="entry name" value="TRNA SULFURTRANSFERASE"/>
    <property type="match status" value="1"/>
</dbReference>
<dbReference type="NCBIfam" id="TIGR00342">
    <property type="entry name" value="tRNA uracil 4-sulfurtransferase ThiI"/>
    <property type="match status" value="1"/>
</dbReference>
<evidence type="ECO:0000256" key="5">
    <source>
        <dbReference type="ARBA" id="ARBA00022741"/>
    </source>
</evidence>
<evidence type="ECO:0000256" key="9">
    <source>
        <dbReference type="HAMAP-Rule" id="MF_00021"/>
    </source>
</evidence>
<dbReference type="SUPFAM" id="SSF143437">
    <property type="entry name" value="THUMP domain-like"/>
    <property type="match status" value="1"/>
</dbReference>
<keyword evidence="4 9" id="KW-0808">Transferase</keyword>
<dbReference type="Pfam" id="PF22025">
    <property type="entry name" value="ThiI_fer"/>
    <property type="match status" value="1"/>
</dbReference>
<comment type="function">
    <text evidence="9">Catalyzes the ATP-dependent transfer of a sulfur to tRNA to produce 4-thiouridine in position 8 of tRNAs, which functions as a near-UV photosensor. Also catalyzes the transfer of sulfur to the sulfur carrier protein ThiS, forming ThiS-thiocarboxylate. This is a step in the synthesis of thiazole, in the thiamine biosynthesis pathway. The sulfur is donated as persulfide by IscS.</text>
</comment>
<dbReference type="InterPro" id="IPR004114">
    <property type="entry name" value="THUMP_dom"/>
</dbReference>
<evidence type="ECO:0000256" key="2">
    <source>
        <dbReference type="ARBA" id="ARBA00022490"/>
    </source>
</evidence>
<keyword evidence="5 9" id="KW-0547">Nucleotide-binding</keyword>